<comment type="caution">
    <text evidence="2">The sequence shown here is derived from an EMBL/GenBank/DDBJ whole genome shotgun (WGS) entry which is preliminary data.</text>
</comment>
<accession>A0A8J3X0C3</accession>
<gene>
    <name evidence="2" type="ORF">Pta02_76250</name>
</gene>
<organism evidence="2 3">
    <name type="scientific">Planobispora takensis</name>
    <dbReference type="NCBI Taxonomy" id="1367882"/>
    <lineage>
        <taxon>Bacteria</taxon>
        <taxon>Bacillati</taxon>
        <taxon>Actinomycetota</taxon>
        <taxon>Actinomycetes</taxon>
        <taxon>Streptosporangiales</taxon>
        <taxon>Streptosporangiaceae</taxon>
        <taxon>Planobispora</taxon>
    </lineage>
</organism>
<keyword evidence="1" id="KW-0812">Transmembrane</keyword>
<feature type="transmembrane region" description="Helical" evidence="1">
    <location>
        <begin position="37"/>
        <end position="59"/>
    </location>
</feature>
<name>A0A8J3X0C3_9ACTN</name>
<reference evidence="2" key="1">
    <citation type="submission" date="2021-01" db="EMBL/GenBank/DDBJ databases">
        <title>Whole genome shotgun sequence of Planobispora takensis NBRC 109077.</title>
        <authorList>
            <person name="Komaki H."/>
            <person name="Tamura T."/>
        </authorList>
    </citation>
    <scope>NUCLEOTIDE SEQUENCE</scope>
    <source>
        <strain evidence="2">NBRC 109077</strain>
    </source>
</reference>
<evidence type="ECO:0000256" key="1">
    <source>
        <dbReference type="SAM" id="Phobius"/>
    </source>
</evidence>
<proteinExistence type="predicted"/>
<evidence type="ECO:0000313" key="3">
    <source>
        <dbReference type="Proteomes" id="UP000634476"/>
    </source>
</evidence>
<protein>
    <submittedName>
        <fullName evidence="2">Uncharacterized protein</fullName>
    </submittedName>
</protein>
<dbReference type="Proteomes" id="UP000634476">
    <property type="component" value="Unassembled WGS sequence"/>
</dbReference>
<sequence length="65" mass="6977">MALVVSEGIFREESLRRHRNAARRGRTRLTIRTGTLVALWAAVVVLVALGAVFVAVLHARIGGAA</sequence>
<evidence type="ECO:0000313" key="2">
    <source>
        <dbReference type="EMBL" id="GII05617.1"/>
    </source>
</evidence>
<keyword evidence="1" id="KW-1133">Transmembrane helix</keyword>
<dbReference type="RefSeq" id="WP_203879817.1">
    <property type="nucleotide sequence ID" value="NZ_BOOK01000072.1"/>
</dbReference>
<keyword evidence="1" id="KW-0472">Membrane</keyword>
<keyword evidence="3" id="KW-1185">Reference proteome</keyword>
<dbReference type="EMBL" id="BOOK01000072">
    <property type="protein sequence ID" value="GII05617.1"/>
    <property type="molecule type" value="Genomic_DNA"/>
</dbReference>
<dbReference type="AlphaFoldDB" id="A0A8J3X0C3"/>